<comment type="similarity">
    <text evidence="2 10">Belongs to the CobT family.</text>
</comment>
<sequence>MTAADTFAPIHPLLSTDADSTLHRALIHRMDGKTKPPGSLGRLEELALQMGMIQQTITPQVTRPVIIVFAGDHGIVAEGVSPYPQAVTAQMVANFLAGGAAINVLSRVCGVSLEIVNAGVAGEVRATENLINIPVGRGTRNFAYEAAMTREETQIALARGAARIAVHQQQGTHVIGFGEMGIGNTSAASCLMARLCGLPVDLCVGRGTGLDDAGLARKKRVLNQALKKHTGFDPLYVLMTFGGFEIAMMTGAMLAAAAARMTIVIDGFTATAALLIAHQIAPNILEYCVFSHLSDEIGHQRLLAHFNAKPLLALGLRLGEGTGAALAIPLLRAATSFLSQMASFDSAGVSNRS</sequence>
<evidence type="ECO:0000256" key="11">
    <source>
        <dbReference type="SAM" id="Phobius"/>
    </source>
</evidence>
<keyword evidence="13" id="KW-1185">Reference proteome</keyword>
<dbReference type="PANTHER" id="PTHR43463:SF1">
    <property type="entry name" value="NICOTINATE-NUCLEOTIDE--DIMETHYLBENZIMIDAZOLE PHOSPHORIBOSYLTRANSFERASE"/>
    <property type="match status" value="1"/>
</dbReference>
<dbReference type="eggNOG" id="COG2038">
    <property type="taxonomic scope" value="Bacteria"/>
</dbReference>
<dbReference type="CDD" id="cd02439">
    <property type="entry name" value="DMB-PRT_CobT"/>
    <property type="match status" value="1"/>
</dbReference>
<evidence type="ECO:0000256" key="1">
    <source>
        <dbReference type="ARBA" id="ARBA00005049"/>
    </source>
</evidence>
<evidence type="ECO:0000256" key="2">
    <source>
        <dbReference type="ARBA" id="ARBA00007110"/>
    </source>
</evidence>
<comment type="function">
    <text evidence="10">Catalyzes the synthesis of alpha-ribazole-5'-phosphate from nicotinate mononucleotide (NAMN) and 5,6-dimethylbenzimidazole (DMB).</text>
</comment>
<comment type="pathway">
    <text evidence="1 10">Nucleoside biosynthesis; alpha-ribazole biosynthesis; alpha-ribazole from 5,6-dimethylbenzimidazole: step 1/2.</text>
</comment>
<keyword evidence="7 10" id="KW-0808">Transferase</keyword>
<dbReference type="GO" id="GO:0009236">
    <property type="term" value="P:cobalamin biosynthetic process"/>
    <property type="evidence" value="ECO:0007669"/>
    <property type="project" value="UniProtKB-UniRule"/>
</dbReference>
<evidence type="ECO:0000256" key="5">
    <source>
        <dbReference type="ARBA" id="ARBA00022573"/>
    </source>
</evidence>
<dbReference type="NCBIfam" id="TIGR03160">
    <property type="entry name" value="cobT_DBIPRT"/>
    <property type="match status" value="1"/>
</dbReference>
<accession>G2JAM0</accession>
<organism evidence="12 13">
    <name type="scientific">Candidatus Glomeribacter gigasporarum BEG34</name>
    <dbReference type="NCBI Taxonomy" id="1070319"/>
    <lineage>
        <taxon>Bacteria</taxon>
        <taxon>Pseudomonadati</taxon>
        <taxon>Pseudomonadota</taxon>
        <taxon>Betaproteobacteria</taxon>
        <taxon>Burkholderiales</taxon>
        <taxon>Burkholderiaceae</taxon>
        <taxon>Candidatus Glomeribacter</taxon>
    </lineage>
</organism>
<dbReference type="InterPro" id="IPR023195">
    <property type="entry name" value="Nict_dMeBzImd_PRibTrfase_N"/>
</dbReference>
<proteinExistence type="inferred from homology"/>
<comment type="caution">
    <text evidence="12">The sequence shown here is derived from an EMBL/GenBank/DDBJ whole genome shotgun (WGS) entry which is preliminary data.</text>
</comment>
<dbReference type="InterPro" id="IPR036087">
    <property type="entry name" value="Nict_dMeBzImd_PRibTrfase_sf"/>
</dbReference>
<dbReference type="RefSeq" id="WP_006682952.1">
    <property type="nucleotide sequence ID" value="NZ_CAFB01000048.1"/>
</dbReference>
<dbReference type="Gene3D" id="3.40.50.10210">
    <property type="match status" value="1"/>
</dbReference>
<evidence type="ECO:0000313" key="13">
    <source>
        <dbReference type="Proteomes" id="UP000054051"/>
    </source>
</evidence>
<dbReference type="Gene3D" id="1.10.1610.10">
    <property type="match status" value="1"/>
</dbReference>
<dbReference type="HAMAP" id="MF_00230">
    <property type="entry name" value="CobT"/>
    <property type="match status" value="1"/>
</dbReference>
<dbReference type="PANTHER" id="PTHR43463">
    <property type="entry name" value="NICOTINATE-NUCLEOTIDE--DIMETHYLBENZIMIDAZOLE PHOSPHORIBOSYLTRANSFERASE"/>
    <property type="match status" value="1"/>
</dbReference>
<comment type="catalytic activity">
    <reaction evidence="9 10">
        <text>5,6-dimethylbenzimidazole + nicotinate beta-D-ribonucleotide = alpha-ribazole 5'-phosphate + nicotinate + H(+)</text>
        <dbReference type="Rhea" id="RHEA:11196"/>
        <dbReference type="ChEBI" id="CHEBI:15378"/>
        <dbReference type="ChEBI" id="CHEBI:15890"/>
        <dbReference type="ChEBI" id="CHEBI:32544"/>
        <dbReference type="ChEBI" id="CHEBI:57502"/>
        <dbReference type="ChEBI" id="CHEBI:57918"/>
        <dbReference type="EC" id="2.4.2.21"/>
    </reaction>
</comment>
<evidence type="ECO:0000256" key="9">
    <source>
        <dbReference type="ARBA" id="ARBA00047340"/>
    </source>
</evidence>
<dbReference type="InterPro" id="IPR003200">
    <property type="entry name" value="Nict_dMeBzImd_PRibTrfase"/>
</dbReference>
<dbReference type="UniPathway" id="UPA00061">
    <property type="reaction ID" value="UER00516"/>
</dbReference>
<dbReference type="EMBL" id="CAFB01000048">
    <property type="protein sequence ID" value="CCD29822.1"/>
    <property type="molecule type" value="Genomic_DNA"/>
</dbReference>
<feature type="transmembrane region" description="Helical" evidence="11">
    <location>
        <begin position="235"/>
        <end position="256"/>
    </location>
</feature>
<keyword evidence="6 10" id="KW-0328">Glycosyltransferase</keyword>
<dbReference type="NCBIfam" id="NF000996">
    <property type="entry name" value="PRK00105.1"/>
    <property type="match status" value="1"/>
</dbReference>
<evidence type="ECO:0000256" key="3">
    <source>
        <dbReference type="ARBA" id="ARBA00011991"/>
    </source>
</evidence>
<protein>
    <recommendedName>
        <fullName evidence="4 10">Nicotinate-nucleotide--dimethylbenzimidazole phosphoribosyltransferase</fullName>
        <shortName evidence="10">NN:DBI PRT</shortName>
        <ecNumber evidence="3 10">2.4.2.21</ecNumber>
    </recommendedName>
    <alternativeName>
        <fullName evidence="8 10">N(1)-alpha-phosphoribosyltransferase</fullName>
    </alternativeName>
</protein>
<dbReference type="InterPro" id="IPR017846">
    <property type="entry name" value="Nict_dMeBzImd_PRibTrfase_bact"/>
</dbReference>
<dbReference type="STRING" id="1070319.CAGGBEG34_300022"/>
<keyword evidence="11" id="KW-1133">Transmembrane helix</keyword>
<feature type="active site" description="Proton acceptor" evidence="10">
    <location>
        <position position="320"/>
    </location>
</feature>
<evidence type="ECO:0000256" key="8">
    <source>
        <dbReference type="ARBA" id="ARBA00030686"/>
    </source>
</evidence>
<dbReference type="OrthoDB" id="9781491at2"/>
<reference evidence="12 13" key="1">
    <citation type="submission" date="2011-08" db="EMBL/GenBank/DDBJ databases">
        <title>The genome of the obligate endobacterium of an arbuscular mycorrhizal fungus reveals an interphylum network of nutritional interactions.</title>
        <authorList>
            <person name="Ghignone S."/>
            <person name="Salvioli A."/>
            <person name="Anca I."/>
            <person name="Lumini E."/>
            <person name="Ortu G."/>
            <person name="Petiti L."/>
            <person name="Cruveiller S."/>
            <person name="Bianciotto V."/>
            <person name="Piffanelli P."/>
            <person name="Lanfranco L."/>
            <person name="Bonfante P."/>
        </authorList>
    </citation>
    <scope>NUCLEOTIDE SEQUENCE [LARGE SCALE GENOMIC DNA]</scope>
    <source>
        <strain evidence="12 13">BEG34</strain>
    </source>
</reference>
<name>G2JAM0_9BURK</name>
<dbReference type="GO" id="GO:0008939">
    <property type="term" value="F:nicotinate-nucleotide-dimethylbenzimidazole phosphoribosyltransferase activity"/>
    <property type="evidence" value="ECO:0007669"/>
    <property type="project" value="UniProtKB-UniRule"/>
</dbReference>
<evidence type="ECO:0000256" key="7">
    <source>
        <dbReference type="ARBA" id="ARBA00022679"/>
    </source>
</evidence>
<dbReference type="AlphaFoldDB" id="G2JAM0"/>
<dbReference type="EC" id="2.4.2.21" evidence="3 10"/>
<evidence type="ECO:0000256" key="6">
    <source>
        <dbReference type="ARBA" id="ARBA00022676"/>
    </source>
</evidence>
<dbReference type="FunFam" id="3.40.50.10210:FF:000001">
    <property type="entry name" value="Nicotinate-nucleotide--dimethylbenzimidazole phosphoribosyltransferase"/>
    <property type="match status" value="1"/>
</dbReference>
<dbReference type="Proteomes" id="UP000054051">
    <property type="component" value="Unassembled WGS sequence"/>
</dbReference>
<keyword evidence="11" id="KW-0472">Membrane</keyword>
<dbReference type="SUPFAM" id="SSF52733">
    <property type="entry name" value="Nicotinate mononucleotide:5,6-dimethylbenzimidazole phosphoribosyltransferase (CobT)"/>
    <property type="match status" value="1"/>
</dbReference>
<evidence type="ECO:0000313" key="12">
    <source>
        <dbReference type="EMBL" id="CCD29822.1"/>
    </source>
</evidence>
<keyword evidence="5 10" id="KW-0169">Cobalamin biosynthesis</keyword>
<dbReference type="Pfam" id="PF02277">
    <property type="entry name" value="DBI_PRT"/>
    <property type="match status" value="1"/>
</dbReference>
<keyword evidence="11" id="KW-0812">Transmembrane</keyword>
<evidence type="ECO:0000256" key="4">
    <source>
        <dbReference type="ARBA" id="ARBA00015486"/>
    </source>
</evidence>
<evidence type="ECO:0000256" key="10">
    <source>
        <dbReference type="HAMAP-Rule" id="MF_00230"/>
    </source>
</evidence>
<gene>
    <name evidence="10 12" type="primary">cobT</name>
    <name evidence="12" type="ORF">CAGGBEG34_300022</name>
</gene>